<accession>A0A2P2P418</accession>
<dbReference type="EMBL" id="GGEC01069004">
    <property type="protein sequence ID" value="MBX49488.1"/>
    <property type="molecule type" value="Transcribed_RNA"/>
</dbReference>
<evidence type="ECO:0000313" key="1">
    <source>
        <dbReference type="EMBL" id="MBX49488.1"/>
    </source>
</evidence>
<reference evidence="1" key="1">
    <citation type="submission" date="2018-02" db="EMBL/GenBank/DDBJ databases">
        <title>Rhizophora mucronata_Transcriptome.</title>
        <authorList>
            <person name="Meera S.P."/>
            <person name="Sreeshan A."/>
            <person name="Augustine A."/>
        </authorList>
    </citation>
    <scope>NUCLEOTIDE SEQUENCE</scope>
    <source>
        <tissue evidence="1">Leaf</tissue>
    </source>
</reference>
<organism evidence="1">
    <name type="scientific">Rhizophora mucronata</name>
    <name type="common">Asiatic mangrove</name>
    <dbReference type="NCBI Taxonomy" id="61149"/>
    <lineage>
        <taxon>Eukaryota</taxon>
        <taxon>Viridiplantae</taxon>
        <taxon>Streptophyta</taxon>
        <taxon>Embryophyta</taxon>
        <taxon>Tracheophyta</taxon>
        <taxon>Spermatophyta</taxon>
        <taxon>Magnoliopsida</taxon>
        <taxon>eudicotyledons</taxon>
        <taxon>Gunneridae</taxon>
        <taxon>Pentapetalae</taxon>
        <taxon>rosids</taxon>
        <taxon>fabids</taxon>
        <taxon>Malpighiales</taxon>
        <taxon>Rhizophoraceae</taxon>
        <taxon>Rhizophora</taxon>
    </lineage>
</organism>
<name>A0A2P2P418_RHIMU</name>
<proteinExistence type="predicted"/>
<dbReference type="AlphaFoldDB" id="A0A2P2P418"/>
<sequence>MKLVGKFHKASNLLIYPCHMSNIFLPTSYLKYQIIHQAMACNQNSPLTQPIISRPKCHNVAM</sequence>
<protein>
    <submittedName>
        <fullName evidence="1">Uncharacterized protein</fullName>
    </submittedName>
</protein>